<comment type="similarity">
    <text evidence="5">Belongs to the Nibrin family.</text>
</comment>
<evidence type="ECO:0000256" key="1">
    <source>
        <dbReference type="ARBA" id="ARBA00004123"/>
    </source>
</evidence>
<feature type="compositionally biased region" description="Basic and acidic residues" evidence="6">
    <location>
        <begin position="505"/>
        <end position="516"/>
    </location>
</feature>
<reference evidence="8 9" key="1">
    <citation type="submission" date="2020-03" db="EMBL/GenBank/DDBJ databases">
        <title>Draft Genome Sequence of Cudoniella acicularis.</title>
        <authorList>
            <person name="Buettner E."/>
            <person name="Kellner H."/>
        </authorList>
    </citation>
    <scope>NUCLEOTIDE SEQUENCE [LARGE SCALE GENOMIC DNA]</scope>
    <source>
        <strain evidence="8 9">DSM 108380</strain>
    </source>
</reference>
<name>A0A8H4QTV5_9HELO</name>
<dbReference type="Gene3D" id="3.40.50.10980">
    <property type="entry name" value="Nibrin, BRCT2 domain"/>
    <property type="match status" value="1"/>
</dbReference>
<proteinExistence type="inferred from homology"/>
<dbReference type="Proteomes" id="UP000566819">
    <property type="component" value="Unassembled WGS sequence"/>
</dbReference>
<feature type="compositionally biased region" description="Basic and acidic residues" evidence="6">
    <location>
        <begin position="665"/>
        <end position="690"/>
    </location>
</feature>
<keyword evidence="9" id="KW-1185">Reference proteome</keyword>
<dbReference type="Gene3D" id="2.60.200.20">
    <property type="match status" value="1"/>
</dbReference>
<feature type="domain" description="FHA" evidence="7">
    <location>
        <begin position="24"/>
        <end position="87"/>
    </location>
</feature>
<dbReference type="GO" id="GO:0003684">
    <property type="term" value="F:damaged DNA binding"/>
    <property type="evidence" value="ECO:0007669"/>
    <property type="project" value="TreeGrafter"/>
</dbReference>
<keyword evidence="2" id="KW-0227">DNA damage</keyword>
<evidence type="ECO:0000256" key="6">
    <source>
        <dbReference type="SAM" id="MobiDB-lite"/>
    </source>
</evidence>
<dbReference type="InterPro" id="IPR043014">
    <property type="entry name" value="Nibrin_BRCT2_sf"/>
</dbReference>
<feature type="compositionally biased region" description="Basic and acidic residues" evidence="6">
    <location>
        <begin position="700"/>
        <end position="710"/>
    </location>
</feature>
<sequence length="893" mass="99499">MWVLECDGDALKGKRLWLRPGKKFVFGRTKSDEGQFIISDKTISRKHLIVEVENVEPTDCAKPRSRSRVNLTDLETKIGTQVNGEQIRGKTHSLSLEDNVVILGKHSHNFHFKWVPVVFTFSFTSKEHKANPYTDLYALLGPLDIKVLIEYERGVTTHLVAKKRNTSKGLQALIDGKFIVHNDSFVNAVVAAATPDRNGIAPLEEDFDNFPNPLEYLPPKGGEPTNHEASDYAPNPARQDMFEGYTFIFYEQRQFDTLLAPITEGRGKALLKQAVPEETTVEDFVRYVKNVAGEKGLGEFEDGSEGKGVVVVRFNPVKGVGAEWFAQFSTQVSLYLDHRLIEQNEFLDAVLGNDASMLRRPLEIESSGVVAPPPSTAAAPLSQSFRSSQQASAPAATPSESIPIEPPRRRGRRTAAPRFKGFDDDDDVPMNLNPIPEAIAVDSTPAVESQSLFVSQTENVNMDREISQPPETQTQTRTSRKRRAPPIEEADEDVAPTAAALKRRRLEETAARRQRGESSPPPSEPPPTPAPAVKDEPASAKPTRKKKVREEIDLLEAAREQQEKAEALAKAERESLQAALEGMDISEIRNLAKVEEMEVKRTHAPPRAAARADESDRWDDKWNGRRNFKKFRRRGAENEGTIFGRARGPEKVIVPLEEVKKKDFGIGDHYWGEDHSDRESEKEREKESQRGKAGRKGKGKEKETLEDSHPIAKFTAKAKAKPGRLKKVKEIAASEMDEDEEDVFKLSSDSEDDEDMAPTPAQRQPSVASRRQTSVASRRQPPVVISSSSPPPAALAAEEEEEEEDEEPIVVSKPARASRSQTQSQRQTRLVEKPANMSRAKRSDPPVEKVTVKEPPKKKQKQLAISKPGRRGAGKGSESEGDSDEGLKFRFKR</sequence>
<protein>
    <recommendedName>
        <fullName evidence="7">FHA domain-containing protein</fullName>
    </recommendedName>
</protein>
<gene>
    <name evidence="8" type="ORF">G7Y89_g15057</name>
</gene>
<dbReference type="GO" id="GO:0000724">
    <property type="term" value="P:double-strand break repair via homologous recombination"/>
    <property type="evidence" value="ECO:0007669"/>
    <property type="project" value="TreeGrafter"/>
</dbReference>
<dbReference type="SUPFAM" id="SSF49879">
    <property type="entry name" value="SMAD/FHA domain"/>
    <property type="match status" value="1"/>
</dbReference>
<feature type="region of interest" description="Disordered" evidence="6">
    <location>
        <begin position="665"/>
        <end position="893"/>
    </location>
</feature>
<dbReference type="AlphaFoldDB" id="A0A8H4QTV5"/>
<feature type="compositionally biased region" description="Basic and acidic residues" evidence="6">
    <location>
        <begin position="610"/>
        <end position="622"/>
    </location>
</feature>
<dbReference type="InterPro" id="IPR032429">
    <property type="entry name" value="Nibrin_BRCT2"/>
</dbReference>
<accession>A0A8H4QTV5</accession>
<feature type="region of interest" description="Disordered" evidence="6">
    <location>
        <begin position="458"/>
        <end position="552"/>
    </location>
</feature>
<dbReference type="PANTHER" id="PTHR12162">
    <property type="entry name" value="NIBRIN-RELATED"/>
    <property type="match status" value="1"/>
</dbReference>
<feature type="compositionally biased region" description="Polar residues" evidence="6">
    <location>
        <begin position="761"/>
        <end position="777"/>
    </location>
</feature>
<feature type="compositionally biased region" description="Basic residues" evidence="6">
    <location>
        <begin position="716"/>
        <end position="727"/>
    </location>
</feature>
<comment type="caution">
    <text evidence="8">The sequence shown here is derived from an EMBL/GenBank/DDBJ whole genome shotgun (WGS) entry which is preliminary data.</text>
</comment>
<evidence type="ECO:0000313" key="8">
    <source>
        <dbReference type="EMBL" id="KAF4617093.1"/>
    </source>
</evidence>
<dbReference type="OrthoDB" id="552194at2759"/>
<comment type="subcellular location">
    <subcellularLocation>
        <location evidence="1">Nucleus</location>
    </subcellularLocation>
</comment>
<dbReference type="EMBL" id="JAAMPI010002180">
    <property type="protein sequence ID" value="KAF4617093.1"/>
    <property type="molecule type" value="Genomic_DNA"/>
</dbReference>
<dbReference type="GO" id="GO:0030870">
    <property type="term" value="C:Mre11 complex"/>
    <property type="evidence" value="ECO:0007669"/>
    <property type="project" value="InterPro"/>
</dbReference>
<dbReference type="InterPro" id="IPR008984">
    <property type="entry name" value="SMAD_FHA_dom_sf"/>
</dbReference>
<feature type="compositionally biased region" description="Low complexity" evidence="6">
    <location>
        <begin position="815"/>
        <end position="828"/>
    </location>
</feature>
<dbReference type="InterPro" id="IPR000253">
    <property type="entry name" value="FHA_dom"/>
</dbReference>
<keyword evidence="4" id="KW-0539">Nucleus</keyword>
<dbReference type="PROSITE" id="PS50006">
    <property type="entry name" value="FHA_DOMAIN"/>
    <property type="match status" value="1"/>
</dbReference>
<evidence type="ECO:0000256" key="5">
    <source>
        <dbReference type="ARBA" id="ARBA00044757"/>
    </source>
</evidence>
<dbReference type="GO" id="GO:0007095">
    <property type="term" value="P:mitotic G2 DNA damage checkpoint signaling"/>
    <property type="evidence" value="ECO:0007669"/>
    <property type="project" value="InterPro"/>
</dbReference>
<dbReference type="PANTHER" id="PTHR12162:SF0">
    <property type="entry name" value="NIBRIN"/>
    <property type="match status" value="1"/>
</dbReference>
<feature type="compositionally biased region" description="Pro residues" evidence="6">
    <location>
        <begin position="519"/>
        <end position="530"/>
    </location>
</feature>
<evidence type="ECO:0000256" key="3">
    <source>
        <dbReference type="ARBA" id="ARBA00023204"/>
    </source>
</evidence>
<dbReference type="Pfam" id="PF16508">
    <property type="entry name" value="NIBRIN_BRCT_II"/>
    <property type="match status" value="1"/>
</dbReference>
<dbReference type="CDD" id="cd22667">
    <property type="entry name" value="FHA_NBN"/>
    <property type="match status" value="1"/>
</dbReference>
<evidence type="ECO:0000259" key="7">
    <source>
        <dbReference type="PROSITE" id="PS50006"/>
    </source>
</evidence>
<dbReference type="Pfam" id="PF00498">
    <property type="entry name" value="FHA"/>
    <property type="match status" value="1"/>
</dbReference>
<feature type="compositionally biased region" description="Acidic residues" evidence="6">
    <location>
        <begin position="797"/>
        <end position="808"/>
    </location>
</feature>
<evidence type="ECO:0000313" key="9">
    <source>
        <dbReference type="Proteomes" id="UP000566819"/>
    </source>
</evidence>
<feature type="region of interest" description="Disordered" evidence="6">
    <location>
        <begin position="367"/>
        <end position="433"/>
    </location>
</feature>
<evidence type="ECO:0000256" key="4">
    <source>
        <dbReference type="ARBA" id="ARBA00023242"/>
    </source>
</evidence>
<dbReference type="InterPro" id="IPR040227">
    <property type="entry name" value="Nibrin-rel"/>
</dbReference>
<organism evidence="8 9">
    <name type="scientific">Cudoniella acicularis</name>
    <dbReference type="NCBI Taxonomy" id="354080"/>
    <lineage>
        <taxon>Eukaryota</taxon>
        <taxon>Fungi</taxon>
        <taxon>Dikarya</taxon>
        <taxon>Ascomycota</taxon>
        <taxon>Pezizomycotina</taxon>
        <taxon>Leotiomycetes</taxon>
        <taxon>Helotiales</taxon>
        <taxon>Tricladiaceae</taxon>
        <taxon>Cudoniella</taxon>
    </lineage>
</organism>
<feature type="compositionally biased region" description="Basic and acidic residues" evidence="6">
    <location>
        <begin position="841"/>
        <end position="857"/>
    </location>
</feature>
<feature type="region of interest" description="Disordered" evidence="6">
    <location>
        <begin position="598"/>
        <end position="622"/>
    </location>
</feature>
<evidence type="ECO:0000256" key="2">
    <source>
        <dbReference type="ARBA" id="ARBA00022763"/>
    </source>
</evidence>
<keyword evidence="3" id="KW-0234">DNA repair</keyword>
<dbReference type="SMART" id="SM00240">
    <property type="entry name" value="FHA"/>
    <property type="match status" value="1"/>
</dbReference>
<feature type="compositionally biased region" description="Low complexity" evidence="6">
    <location>
        <begin position="367"/>
        <end position="403"/>
    </location>
</feature>